<dbReference type="EMBL" id="GBRH01194388">
    <property type="protein sequence ID" value="JAE03508.1"/>
    <property type="molecule type" value="Transcribed_RNA"/>
</dbReference>
<reference evidence="1" key="1">
    <citation type="submission" date="2014-09" db="EMBL/GenBank/DDBJ databases">
        <authorList>
            <person name="Magalhaes I.L.F."/>
            <person name="Oliveira U."/>
            <person name="Santos F.R."/>
            <person name="Vidigal T.H.D.A."/>
            <person name="Brescovit A.D."/>
            <person name="Santos A.J."/>
        </authorList>
    </citation>
    <scope>NUCLEOTIDE SEQUENCE</scope>
    <source>
        <tissue evidence="1">Shoot tissue taken approximately 20 cm above the soil surface</tissue>
    </source>
</reference>
<organism evidence="1">
    <name type="scientific">Arundo donax</name>
    <name type="common">Giant reed</name>
    <name type="synonym">Donax arundinaceus</name>
    <dbReference type="NCBI Taxonomy" id="35708"/>
    <lineage>
        <taxon>Eukaryota</taxon>
        <taxon>Viridiplantae</taxon>
        <taxon>Streptophyta</taxon>
        <taxon>Embryophyta</taxon>
        <taxon>Tracheophyta</taxon>
        <taxon>Spermatophyta</taxon>
        <taxon>Magnoliopsida</taxon>
        <taxon>Liliopsida</taxon>
        <taxon>Poales</taxon>
        <taxon>Poaceae</taxon>
        <taxon>PACMAD clade</taxon>
        <taxon>Arundinoideae</taxon>
        <taxon>Arundineae</taxon>
        <taxon>Arundo</taxon>
    </lineage>
</organism>
<reference evidence="1" key="2">
    <citation type="journal article" date="2015" name="Data Brief">
        <title>Shoot transcriptome of the giant reed, Arundo donax.</title>
        <authorList>
            <person name="Barrero R.A."/>
            <person name="Guerrero F.D."/>
            <person name="Moolhuijzen P."/>
            <person name="Goolsby J.A."/>
            <person name="Tidwell J."/>
            <person name="Bellgard S.E."/>
            <person name="Bellgard M.I."/>
        </authorList>
    </citation>
    <scope>NUCLEOTIDE SEQUENCE</scope>
    <source>
        <tissue evidence="1">Shoot tissue taken approximately 20 cm above the soil surface</tissue>
    </source>
</reference>
<protein>
    <submittedName>
        <fullName evidence="1">Uncharacterized protein</fullName>
    </submittedName>
</protein>
<proteinExistence type="predicted"/>
<sequence>MVEEELEQTLVLIDLCNAMQENLAELKMTLQELQLTATISQERR</sequence>
<accession>A0A0A9TGK4</accession>
<dbReference type="AlphaFoldDB" id="A0A0A9TGK4"/>
<evidence type="ECO:0000313" key="1">
    <source>
        <dbReference type="EMBL" id="JAE03508.1"/>
    </source>
</evidence>
<name>A0A0A9TGK4_ARUDO</name>